<sequence length="333" mass="37970">MYSIGKVVNYIIRAIICVTAFIFANTVYVKADIIEKAEIQLSMDCPIEITNKEGETLIIGDKRELSGTMNILIQEYTATMPADVVLTVRKSDIYYIKKATKGYSYVAICYANSDRSVLVTLNDEASVVIDMIKKRVEISGISQKFSCEICMNANDIWYTLDGFLSEKTVLEDKDDSLLTSGICGKTDVSICDMEKEIYMENKDYYFLDGDNSLYIKNGTPYVENAIKLNNKSSKKLEGLYVRPINNDKEMLLTWMKVKKANSYIVYKYDNEKNKYKKVVTLNGNDNNCFSESIVNNEIYRYKVVAKKKKNGKGKKVCNVSYEVWAVPDKKCEI</sequence>
<dbReference type="STRING" id="39495.SAMN02745111_01492"/>
<proteinExistence type="predicted"/>
<dbReference type="InterPro" id="IPR036116">
    <property type="entry name" value="FN3_sf"/>
</dbReference>
<dbReference type="AlphaFoldDB" id="A0A1T4VRV6"/>
<dbReference type="EMBL" id="FUXZ01000008">
    <property type="protein sequence ID" value="SKA67585.1"/>
    <property type="molecule type" value="Genomic_DNA"/>
</dbReference>
<keyword evidence="3" id="KW-1185">Reference proteome</keyword>
<dbReference type="InterPro" id="IPR013783">
    <property type="entry name" value="Ig-like_fold"/>
</dbReference>
<dbReference type="Proteomes" id="UP000190814">
    <property type="component" value="Unassembled WGS sequence"/>
</dbReference>
<dbReference type="RefSeq" id="WP_078766363.1">
    <property type="nucleotide sequence ID" value="NZ_FUXZ01000008.1"/>
</dbReference>
<protein>
    <recommendedName>
        <fullName evidence="4">Fibronectin type-III domain-containing protein</fullName>
    </recommendedName>
</protein>
<reference evidence="2 3" key="1">
    <citation type="submission" date="2017-02" db="EMBL/GenBank/DDBJ databases">
        <authorList>
            <person name="Peterson S.W."/>
        </authorList>
    </citation>
    <scope>NUCLEOTIDE SEQUENCE [LARGE SCALE GENOMIC DNA]</scope>
    <source>
        <strain evidence="2 3">ATCC 35992</strain>
    </source>
</reference>
<name>A0A1T4VRV6_9FIRM</name>
<evidence type="ECO:0000313" key="2">
    <source>
        <dbReference type="EMBL" id="SKA67585.1"/>
    </source>
</evidence>
<keyword evidence="1" id="KW-1133">Transmembrane helix</keyword>
<keyword evidence="1" id="KW-0812">Transmembrane</keyword>
<evidence type="ECO:0000313" key="3">
    <source>
        <dbReference type="Proteomes" id="UP000190814"/>
    </source>
</evidence>
<dbReference type="Gene3D" id="2.60.40.10">
    <property type="entry name" value="Immunoglobulins"/>
    <property type="match status" value="1"/>
</dbReference>
<evidence type="ECO:0008006" key="4">
    <source>
        <dbReference type="Google" id="ProtNLM"/>
    </source>
</evidence>
<accession>A0A1T4VRV6</accession>
<keyword evidence="1" id="KW-0472">Membrane</keyword>
<feature type="transmembrane region" description="Helical" evidence="1">
    <location>
        <begin position="7"/>
        <end position="28"/>
    </location>
</feature>
<dbReference type="SUPFAM" id="SSF49265">
    <property type="entry name" value="Fibronectin type III"/>
    <property type="match status" value="1"/>
</dbReference>
<organism evidence="2 3">
    <name type="scientific">Eubacterium uniforme</name>
    <dbReference type="NCBI Taxonomy" id="39495"/>
    <lineage>
        <taxon>Bacteria</taxon>
        <taxon>Bacillati</taxon>
        <taxon>Bacillota</taxon>
        <taxon>Clostridia</taxon>
        <taxon>Eubacteriales</taxon>
        <taxon>Eubacteriaceae</taxon>
        <taxon>Eubacterium</taxon>
    </lineage>
</organism>
<evidence type="ECO:0000256" key="1">
    <source>
        <dbReference type="SAM" id="Phobius"/>
    </source>
</evidence>
<gene>
    <name evidence="2" type="ORF">SAMN02745111_01492</name>
</gene>